<feature type="compositionally biased region" description="Basic and acidic residues" evidence="1">
    <location>
        <begin position="71"/>
        <end position="84"/>
    </location>
</feature>
<evidence type="ECO:0000256" key="2">
    <source>
        <dbReference type="SAM" id="SignalP"/>
    </source>
</evidence>
<organism evidence="3 4">
    <name type="scientific">Dokdonella immobilis</name>
    <dbReference type="NCBI Taxonomy" id="578942"/>
    <lineage>
        <taxon>Bacteria</taxon>
        <taxon>Pseudomonadati</taxon>
        <taxon>Pseudomonadota</taxon>
        <taxon>Gammaproteobacteria</taxon>
        <taxon>Lysobacterales</taxon>
        <taxon>Rhodanobacteraceae</taxon>
        <taxon>Dokdonella</taxon>
    </lineage>
</organism>
<keyword evidence="4" id="KW-1185">Reference proteome</keyword>
<evidence type="ECO:0000256" key="1">
    <source>
        <dbReference type="SAM" id="MobiDB-lite"/>
    </source>
</evidence>
<dbReference type="EMBL" id="FOVF01000002">
    <property type="protein sequence ID" value="SFN01281.1"/>
    <property type="molecule type" value="Genomic_DNA"/>
</dbReference>
<name>A0A1I4VJC1_9GAMM</name>
<accession>A0A1I4VJC1</accession>
<feature type="region of interest" description="Disordered" evidence="1">
    <location>
        <begin position="23"/>
        <end position="48"/>
    </location>
</feature>
<dbReference type="AlphaFoldDB" id="A0A1I4VJC1"/>
<dbReference type="Proteomes" id="UP000198575">
    <property type="component" value="Unassembled WGS sequence"/>
</dbReference>
<evidence type="ECO:0000313" key="3">
    <source>
        <dbReference type="EMBL" id="SFN01281.1"/>
    </source>
</evidence>
<evidence type="ECO:0000313" key="4">
    <source>
        <dbReference type="Proteomes" id="UP000198575"/>
    </source>
</evidence>
<feature type="region of interest" description="Disordered" evidence="1">
    <location>
        <begin position="62"/>
        <end position="84"/>
    </location>
</feature>
<keyword evidence="2" id="KW-0732">Signal</keyword>
<gene>
    <name evidence="3" type="ORF">SAMN05216289_102156</name>
</gene>
<reference evidence="3 4" key="1">
    <citation type="submission" date="2016-10" db="EMBL/GenBank/DDBJ databases">
        <authorList>
            <person name="de Groot N.N."/>
        </authorList>
    </citation>
    <scope>NUCLEOTIDE SEQUENCE [LARGE SCALE GENOMIC DNA]</scope>
    <source>
        <strain evidence="3 4">CGMCC 1.7659</strain>
    </source>
</reference>
<dbReference type="PROSITE" id="PS51257">
    <property type="entry name" value="PROKAR_LIPOPROTEIN"/>
    <property type="match status" value="1"/>
</dbReference>
<sequence>MLRQTLRVTAIAAALGLLAACSSSAPDSNEAQSKPSADAPAQAAKRPATVFDDQLKALDKAKSVEGTLKQEQADRDKAIEDAGG</sequence>
<proteinExistence type="predicted"/>
<feature type="chain" id="PRO_5011653259" evidence="2">
    <location>
        <begin position="26"/>
        <end position="84"/>
    </location>
</feature>
<dbReference type="RefSeq" id="WP_092404399.1">
    <property type="nucleotide sequence ID" value="NZ_FOVF01000002.1"/>
</dbReference>
<feature type="signal peptide" evidence="2">
    <location>
        <begin position="1"/>
        <end position="25"/>
    </location>
</feature>
<protein>
    <submittedName>
        <fullName evidence="3">Uncharacterized protein</fullName>
    </submittedName>
</protein>